<accession>A0A9N9QSC3</accession>
<dbReference type="SUPFAM" id="SSF57625">
    <property type="entry name" value="Invertebrate chitin-binding proteins"/>
    <property type="match status" value="1"/>
</dbReference>
<dbReference type="InterPro" id="IPR002557">
    <property type="entry name" value="Chitin-bd_dom"/>
</dbReference>
<proteinExistence type="predicted"/>
<dbReference type="Gene3D" id="3.20.20.370">
    <property type="entry name" value="Glycoside hydrolase/deacetylase"/>
    <property type="match status" value="1"/>
</dbReference>
<evidence type="ECO:0000256" key="3">
    <source>
        <dbReference type="SAM" id="SignalP"/>
    </source>
</evidence>
<dbReference type="GO" id="GO:0005576">
    <property type="term" value="C:extracellular region"/>
    <property type="evidence" value="ECO:0007669"/>
    <property type="project" value="InterPro"/>
</dbReference>
<dbReference type="Pfam" id="PF01607">
    <property type="entry name" value="CBM_14"/>
    <property type="match status" value="1"/>
</dbReference>
<protein>
    <recommendedName>
        <fullName evidence="4">Chitin-binding type-2 domain-containing protein</fullName>
    </recommendedName>
</protein>
<dbReference type="InterPro" id="IPR052740">
    <property type="entry name" value="CE4"/>
</dbReference>
<dbReference type="GO" id="GO:0016787">
    <property type="term" value="F:hydrolase activity"/>
    <property type="evidence" value="ECO:0007669"/>
    <property type="project" value="UniProtKB-ARBA"/>
</dbReference>
<dbReference type="SUPFAM" id="SSF88713">
    <property type="entry name" value="Glycoside hydrolase/deacetylase"/>
    <property type="match status" value="1"/>
</dbReference>
<dbReference type="PROSITE" id="PS50068">
    <property type="entry name" value="LDLRA_2"/>
    <property type="match status" value="1"/>
</dbReference>
<evidence type="ECO:0000256" key="2">
    <source>
        <dbReference type="PROSITE-ProRule" id="PRU00124"/>
    </source>
</evidence>
<dbReference type="AlphaFoldDB" id="A0A9N9QSC3"/>
<dbReference type="InterPro" id="IPR011330">
    <property type="entry name" value="Glyco_hydro/deAcase_b/a-brl"/>
</dbReference>
<comment type="caution">
    <text evidence="2">Lacks conserved residue(s) required for the propagation of feature annotation.</text>
</comment>
<dbReference type="Pfam" id="PF00057">
    <property type="entry name" value="Ldl_recept_a"/>
    <property type="match status" value="1"/>
</dbReference>
<keyword evidence="3" id="KW-0732">Signal</keyword>
<gene>
    <name evidence="5" type="ORF">CEUTPL_LOCUS14061</name>
</gene>
<feature type="disulfide bond" evidence="2">
    <location>
        <begin position="132"/>
        <end position="147"/>
    </location>
</feature>
<dbReference type="Proteomes" id="UP001152799">
    <property type="component" value="Chromosome 9"/>
</dbReference>
<dbReference type="PANTHER" id="PTHR45985:SF5">
    <property type="entry name" value="CHITIN AND LDLR BINDING DEACETYLASE 3"/>
    <property type="match status" value="1"/>
</dbReference>
<feature type="signal peptide" evidence="3">
    <location>
        <begin position="1"/>
        <end position="25"/>
    </location>
</feature>
<dbReference type="InterPro" id="IPR023415">
    <property type="entry name" value="LDLR_class-A_CS"/>
</dbReference>
<dbReference type="EMBL" id="OU892285">
    <property type="protein sequence ID" value="CAG9773675.1"/>
    <property type="molecule type" value="Genomic_DNA"/>
</dbReference>
<reference evidence="5" key="1">
    <citation type="submission" date="2022-01" db="EMBL/GenBank/DDBJ databases">
        <authorList>
            <person name="King R."/>
        </authorList>
    </citation>
    <scope>NUCLEOTIDE SEQUENCE</scope>
</reference>
<evidence type="ECO:0000256" key="1">
    <source>
        <dbReference type="ARBA" id="ARBA00023157"/>
    </source>
</evidence>
<dbReference type="OrthoDB" id="504708at2759"/>
<dbReference type="PANTHER" id="PTHR45985">
    <property type="match status" value="1"/>
</dbReference>
<dbReference type="Gene3D" id="2.170.140.10">
    <property type="entry name" value="Chitin binding domain"/>
    <property type="match status" value="1"/>
</dbReference>
<dbReference type="InterPro" id="IPR002172">
    <property type="entry name" value="LDrepeatLR_classA_rpt"/>
</dbReference>
<dbReference type="CDD" id="cd00112">
    <property type="entry name" value="LDLa"/>
    <property type="match status" value="1"/>
</dbReference>
<dbReference type="GO" id="GO:0008061">
    <property type="term" value="F:chitin binding"/>
    <property type="evidence" value="ECO:0007669"/>
    <property type="project" value="InterPro"/>
</dbReference>
<dbReference type="GO" id="GO:0005975">
    <property type="term" value="P:carbohydrate metabolic process"/>
    <property type="evidence" value="ECO:0007669"/>
    <property type="project" value="InterPro"/>
</dbReference>
<dbReference type="SMART" id="SM00192">
    <property type="entry name" value="LDLa"/>
    <property type="match status" value="1"/>
</dbReference>
<evidence type="ECO:0000313" key="5">
    <source>
        <dbReference type="EMBL" id="CAG9773675.1"/>
    </source>
</evidence>
<feature type="chain" id="PRO_5040505144" description="Chitin-binding type-2 domain-containing protein" evidence="3">
    <location>
        <begin position="26"/>
        <end position="507"/>
    </location>
</feature>
<dbReference type="Gene3D" id="4.10.400.10">
    <property type="entry name" value="Low-density Lipoprotein Receptor"/>
    <property type="match status" value="1"/>
</dbReference>
<dbReference type="SMART" id="SM00494">
    <property type="entry name" value="ChtBD2"/>
    <property type="match status" value="1"/>
</dbReference>
<dbReference type="SUPFAM" id="SSF57424">
    <property type="entry name" value="LDL receptor-like module"/>
    <property type="match status" value="1"/>
</dbReference>
<evidence type="ECO:0000313" key="6">
    <source>
        <dbReference type="Proteomes" id="UP001152799"/>
    </source>
</evidence>
<organism evidence="5 6">
    <name type="scientific">Ceutorhynchus assimilis</name>
    <name type="common">cabbage seed weevil</name>
    <dbReference type="NCBI Taxonomy" id="467358"/>
    <lineage>
        <taxon>Eukaryota</taxon>
        <taxon>Metazoa</taxon>
        <taxon>Ecdysozoa</taxon>
        <taxon>Arthropoda</taxon>
        <taxon>Hexapoda</taxon>
        <taxon>Insecta</taxon>
        <taxon>Pterygota</taxon>
        <taxon>Neoptera</taxon>
        <taxon>Endopterygota</taxon>
        <taxon>Coleoptera</taxon>
        <taxon>Polyphaga</taxon>
        <taxon>Cucujiformia</taxon>
        <taxon>Curculionidae</taxon>
        <taxon>Ceutorhynchinae</taxon>
        <taxon>Ceutorhynchus</taxon>
    </lineage>
</organism>
<keyword evidence="6" id="KW-1185">Reference proteome</keyword>
<dbReference type="PROSITE" id="PS50940">
    <property type="entry name" value="CHIT_BIND_II"/>
    <property type="match status" value="1"/>
</dbReference>
<name>A0A9N9QSC3_9CUCU</name>
<dbReference type="PROSITE" id="PS01209">
    <property type="entry name" value="LDLRA_1"/>
    <property type="match status" value="1"/>
</dbReference>
<feature type="domain" description="Chitin-binding type-2" evidence="4">
    <location>
        <begin position="27"/>
        <end position="93"/>
    </location>
</feature>
<keyword evidence="1 2" id="KW-1015">Disulfide bond</keyword>
<dbReference type="InterPro" id="IPR036508">
    <property type="entry name" value="Chitin-bd_dom_sf"/>
</dbReference>
<dbReference type="InterPro" id="IPR036055">
    <property type="entry name" value="LDL_receptor-like_sf"/>
</dbReference>
<sequence>MGTLVKTFLWFAVANLIIIIQDAFAHQIKCIESGRFYRNPKTEADLLWSSDECSRYYLCLDGEVFNFQCSSGLVFDVDKQICEAKDKVNNCDKVTESSSSKTTSSEQSDQCELKNQIKCSNNKTCIPNDYICDGSQDCPDGSDEAQCDPNKDPKGASLCDPSKCLLPNCFCSKNGTEIPGHFHPNDVPQMVLITFEDSINDDNIDYFSSLFAGKYVNPNNCPIAATFFVSHQYTNYFFTQRLWNHGHEIAVHSVTHRLPEEWWSENATVEDWFDEMVGQANILNKFSNIRLSEIEGLRVPFLRIGWNRQYLMMKEFGFQYDSSIVAPYTYVPLWPYTMDFKMPHKCLWQMVINQLEALDISCATLDSCPSELSGQEIYQTLMRNFNRHYSTNKAPFGIHLQASWFENSEYLAAFQQFLDNILSKPDVWFVTNSQAIDWMQNPTPLKKLLKFRPWDCRKRLKRPQEIACQVPNTCHLVSRALKEEIELQTCNECPKRYPWVKNEFGID</sequence>
<evidence type="ECO:0000259" key="4">
    <source>
        <dbReference type="PROSITE" id="PS50940"/>
    </source>
</evidence>